<feature type="domain" description="RING-CH-type" evidence="15">
    <location>
        <begin position="1"/>
        <end position="61"/>
    </location>
</feature>
<dbReference type="GO" id="GO:0008270">
    <property type="term" value="F:zinc ion binding"/>
    <property type="evidence" value="ECO:0007669"/>
    <property type="project" value="UniProtKB-KW"/>
</dbReference>
<evidence type="ECO:0000256" key="13">
    <source>
        <dbReference type="SAM" id="MobiDB-lite"/>
    </source>
</evidence>
<keyword evidence="8" id="KW-0863">Zinc-finger</keyword>
<dbReference type="GO" id="GO:0061630">
    <property type="term" value="F:ubiquitin protein ligase activity"/>
    <property type="evidence" value="ECO:0007669"/>
    <property type="project" value="UniProtKB-EC"/>
</dbReference>
<dbReference type="CDD" id="cd16702">
    <property type="entry name" value="RING_CH-C4HC3_MARCH6"/>
    <property type="match status" value="1"/>
</dbReference>
<evidence type="ECO:0000256" key="4">
    <source>
        <dbReference type="ARBA" id="ARBA00012483"/>
    </source>
</evidence>
<dbReference type="EMBL" id="JASEJX010000014">
    <property type="protein sequence ID" value="KAK4516635.1"/>
    <property type="molecule type" value="Genomic_DNA"/>
</dbReference>
<evidence type="ECO:0000256" key="6">
    <source>
        <dbReference type="ARBA" id="ARBA00022692"/>
    </source>
</evidence>
<dbReference type="PANTHER" id="PTHR13145">
    <property type="entry name" value="SSM4 PROTEIN"/>
    <property type="match status" value="1"/>
</dbReference>
<dbReference type="RefSeq" id="XP_064683301.1">
    <property type="nucleotide sequence ID" value="XM_064830799.1"/>
</dbReference>
<feature type="transmembrane region" description="Helical" evidence="14">
    <location>
        <begin position="193"/>
        <end position="217"/>
    </location>
</feature>
<evidence type="ECO:0000313" key="17">
    <source>
        <dbReference type="Proteomes" id="UP001304243"/>
    </source>
</evidence>
<feature type="transmembrane region" description="Helical" evidence="14">
    <location>
        <begin position="689"/>
        <end position="712"/>
    </location>
</feature>
<feature type="transmembrane region" description="Helical" evidence="14">
    <location>
        <begin position="841"/>
        <end position="861"/>
    </location>
</feature>
<evidence type="ECO:0000256" key="14">
    <source>
        <dbReference type="SAM" id="Phobius"/>
    </source>
</evidence>
<evidence type="ECO:0000256" key="11">
    <source>
        <dbReference type="ARBA" id="ARBA00022989"/>
    </source>
</evidence>
<evidence type="ECO:0000256" key="9">
    <source>
        <dbReference type="ARBA" id="ARBA00022786"/>
    </source>
</evidence>
<dbReference type="InterPro" id="IPR013083">
    <property type="entry name" value="Znf_RING/FYVE/PHD"/>
</dbReference>
<dbReference type="AlphaFoldDB" id="A0AAN7HTR4"/>
<reference evidence="16 17" key="1">
    <citation type="submission" date="2022-11" db="EMBL/GenBank/DDBJ databases">
        <title>Mucor velutinosus strain NIH1002 WGS.</title>
        <authorList>
            <person name="Subramanian P."/>
            <person name="Mullikin J.C."/>
            <person name="Segre J.A."/>
            <person name="Zelazny A.M."/>
        </authorList>
    </citation>
    <scope>NUCLEOTIDE SEQUENCE [LARGE SCALE GENOMIC DNA]</scope>
    <source>
        <strain evidence="16 17">NIH1002</strain>
    </source>
</reference>
<feature type="compositionally biased region" description="Basic and acidic residues" evidence="13">
    <location>
        <begin position="264"/>
        <end position="273"/>
    </location>
</feature>
<dbReference type="SMART" id="SM00744">
    <property type="entry name" value="RINGv"/>
    <property type="match status" value="1"/>
</dbReference>
<evidence type="ECO:0000256" key="8">
    <source>
        <dbReference type="ARBA" id="ARBA00022771"/>
    </source>
</evidence>
<evidence type="ECO:0000256" key="7">
    <source>
        <dbReference type="ARBA" id="ARBA00022723"/>
    </source>
</evidence>
<evidence type="ECO:0000256" key="3">
    <source>
        <dbReference type="ARBA" id="ARBA00004906"/>
    </source>
</evidence>
<dbReference type="Pfam" id="PF12906">
    <property type="entry name" value="RINGv"/>
    <property type="match status" value="1"/>
</dbReference>
<dbReference type="InterPro" id="IPR011016">
    <property type="entry name" value="Znf_RING-CH"/>
</dbReference>
<dbReference type="Proteomes" id="UP001304243">
    <property type="component" value="Unassembled WGS sequence"/>
</dbReference>
<comment type="pathway">
    <text evidence="3">Protein modification; protein ubiquitination.</text>
</comment>
<keyword evidence="10" id="KW-0862">Zinc</keyword>
<dbReference type="Pfam" id="PF23113">
    <property type="entry name" value="MARCHF6_C"/>
    <property type="match status" value="1"/>
</dbReference>
<keyword evidence="11 14" id="KW-1133">Transmembrane helix</keyword>
<protein>
    <recommendedName>
        <fullName evidence="4">RING-type E3 ubiquitin transferase</fullName>
        <ecNumber evidence="4">2.3.2.27</ecNumber>
    </recommendedName>
</protein>
<keyword evidence="12 14" id="KW-0472">Membrane</keyword>
<evidence type="ECO:0000313" key="16">
    <source>
        <dbReference type="EMBL" id="KAK4516635.1"/>
    </source>
</evidence>
<organism evidence="16 17">
    <name type="scientific">Mucor velutinosus</name>
    <dbReference type="NCBI Taxonomy" id="708070"/>
    <lineage>
        <taxon>Eukaryota</taxon>
        <taxon>Fungi</taxon>
        <taxon>Fungi incertae sedis</taxon>
        <taxon>Mucoromycota</taxon>
        <taxon>Mucoromycotina</taxon>
        <taxon>Mucoromycetes</taxon>
        <taxon>Mucorales</taxon>
        <taxon>Mucorineae</taxon>
        <taxon>Mucoraceae</taxon>
        <taxon>Mucor</taxon>
    </lineage>
</organism>
<dbReference type="SUPFAM" id="SSF57850">
    <property type="entry name" value="RING/U-box"/>
    <property type="match status" value="1"/>
</dbReference>
<dbReference type="GO" id="GO:0036503">
    <property type="term" value="P:ERAD pathway"/>
    <property type="evidence" value="ECO:0007669"/>
    <property type="project" value="TreeGrafter"/>
</dbReference>
<dbReference type="Gene3D" id="3.30.40.10">
    <property type="entry name" value="Zinc/RING finger domain, C3HC4 (zinc finger)"/>
    <property type="match status" value="1"/>
</dbReference>
<feature type="transmembrane region" description="Helical" evidence="14">
    <location>
        <begin position="1189"/>
        <end position="1209"/>
    </location>
</feature>
<dbReference type="GeneID" id="89955297"/>
<keyword evidence="6 14" id="KW-0812">Transmembrane</keyword>
<dbReference type="EC" id="2.3.2.27" evidence="4"/>
<feature type="region of interest" description="Disordered" evidence="13">
    <location>
        <begin position="251"/>
        <end position="287"/>
    </location>
</feature>
<evidence type="ECO:0000256" key="5">
    <source>
        <dbReference type="ARBA" id="ARBA00022679"/>
    </source>
</evidence>
<feature type="transmembrane region" description="Helical" evidence="14">
    <location>
        <begin position="1003"/>
        <end position="1026"/>
    </location>
</feature>
<comment type="catalytic activity">
    <reaction evidence="1">
        <text>S-ubiquitinyl-[E2 ubiquitin-conjugating enzyme]-L-cysteine + [acceptor protein]-L-lysine = [E2 ubiquitin-conjugating enzyme]-L-cysteine + N(6)-ubiquitinyl-[acceptor protein]-L-lysine.</text>
        <dbReference type="EC" id="2.3.2.27"/>
    </reaction>
</comment>
<feature type="transmembrane region" description="Helical" evidence="14">
    <location>
        <begin position="741"/>
        <end position="761"/>
    </location>
</feature>
<feature type="transmembrane region" description="Helical" evidence="14">
    <location>
        <begin position="1229"/>
        <end position="1247"/>
    </location>
</feature>
<dbReference type="InterPro" id="IPR056521">
    <property type="entry name" value="MARCHF6-like_C"/>
</dbReference>
<feature type="transmembrane region" description="Helical" evidence="14">
    <location>
        <begin position="1046"/>
        <end position="1067"/>
    </location>
</feature>
<keyword evidence="5" id="KW-0808">Transferase</keyword>
<dbReference type="PANTHER" id="PTHR13145:SF0">
    <property type="entry name" value="E3 UBIQUITIN-PROTEIN LIGASE MARCHF6"/>
    <property type="match status" value="1"/>
</dbReference>
<accession>A0AAN7HTR4</accession>
<dbReference type="PROSITE" id="PS51292">
    <property type="entry name" value="ZF_RING_CH"/>
    <property type="match status" value="1"/>
</dbReference>
<comment type="subcellular location">
    <subcellularLocation>
        <location evidence="2">Membrane</location>
        <topology evidence="2">Multi-pass membrane protein</topology>
    </subcellularLocation>
</comment>
<keyword evidence="17" id="KW-1185">Reference proteome</keyword>
<gene>
    <name evidence="16" type="primary">QCR7</name>
    <name evidence="16" type="ORF">ATC70_011611</name>
</gene>
<evidence type="ECO:0000259" key="15">
    <source>
        <dbReference type="PROSITE" id="PS51292"/>
    </source>
</evidence>
<evidence type="ECO:0000256" key="12">
    <source>
        <dbReference type="ARBA" id="ARBA00023136"/>
    </source>
</evidence>
<sequence length="1277" mass="144505">MEEEEEICRVCRSEGTLEQPLFHPCKCAGSIRYVHQDCLIEWLTHSRKKYCELCEHPFTFTPVYRQDMPDVLPPKLFIQQLRKKLAFAITTTLRAILVSCIWLILLPYFTIWIWRLYFFLGANLSKHLSRLQHMKHQFGFSLKNKDRAEMMLDLALAGDHGLLGNDTLLTATPPPSHSTWFEEYKSRFSLQTFLADCFEGQIITCVVVVIFVAVFLLREWIVQNIPMDAPIIEDEEVAEIEEHDDQVAIPHPQEPQEQPVDNLFDNHWDHQNEPFDLDQGPPSPVATAAWLDRGETSATDQIFSYNSSSNSHSKHTRATSMPPSLSATSSFYDSDEGYNGSGSLGVNEPLENRRSVSMEPYIDTTPSDHRNGASSSSTSTPDAAVLRGHPPNAPRLRHAEAPRPIIRPIFEELEEEEEAPQAQAPAAPAIEARPQQQQQQQQQAVNEADDDDDNIEEFEGVLEAIGMQGSLWSLLQNCALMGLLIALSLGAAVWMPYLIGMLFIMTETLDLIRIPLKLTRMITDPIVDLLFYVCTDYIAPWLSDVYTQHVEGYWVAFSTSHLSQKISIAFMYMFNYIFNHGLLLSDSSNASLTASNIPSASEATASNTIMMSMAKFINETEPVLESAFQRYQSLATGQTALDRFACISVGYIIVTIVSCWYLARSANNNNTAAAALGRTAQEAIRHQGIIFKVGMFITIELVMFPIVCGFLLDLSTLPLFKSASFLGRLLYLKSHPVPSVFLHWFLGTGFMFLFAVLVTLCRDIVRPGVMWFIRDPNDPQFHPIREIVERPILFQFRKIGASALIYLTVIIVGVGGVVHFIDTAVGQILPLRWNLSRVPLSVVPLDLIIIHVGIPAIVRYFKPKQTIKQLFVQWITLTCRQLRLSSFMFGVRKADEEGTLIYHDWMAWLKRTRPAHYPADGTIDDVIGPRVSYLWEGQLLRVPRHDSVPIIERRRMLVPVDNVTLEPIDENERRLGHPAASAPGGDEVNTVIVYSPPHFKERVLVFVGFMWLSTSMFFCTITVLPVLLGRYLFEHQLHVETEVHDIYSFVLGGCIMLFAGTLLLQCYHSIKDIASQSTWSDFTLSIWLQAKKWTLWMTRWAFFVAAFGVIVPFSFGLLIELYLVLPFINLGKNVLSIEVLPMWAAGFVCQVIMHGFIQVIPNNRMKAILDDIFQGGINEMKIETCCIKLLGPVLFVTMNAACLPFLPAYINVKILGNNLERNDEVTMKLLQMAYPTALVGVGSYYLGKVGSRFRTRLVQNIREDNYLIGRTLHNLDQ</sequence>
<feature type="transmembrane region" description="Helical" evidence="14">
    <location>
        <begin position="1100"/>
        <end position="1128"/>
    </location>
</feature>
<feature type="transmembrane region" description="Helical" evidence="14">
    <location>
        <begin position="799"/>
        <end position="821"/>
    </location>
</feature>
<proteinExistence type="predicted"/>
<feature type="compositionally biased region" description="Polar residues" evidence="13">
    <location>
        <begin position="318"/>
        <end position="332"/>
    </location>
</feature>
<feature type="transmembrane region" description="Helical" evidence="14">
    <location>
        <begin position="85"/>
        <end position="105"/>
    </location>
</feature>
<feature type="region of interest" description="Disordered" evidence="13">
    <location>
        <begin position="360"/>
        <end position="451"/>
    </location>
</feature>
<feature type="transmembrane region" description="Helical" evidence="14">
    <location>
        <begin position="1140"/>
        <end position="1160"/>
    </location>
</feature>
<feature type="region of interest" description="Disordered" evidence="13">
    <location>
        <begin position="303"/>
        <end position="333"/>
    </location>
</feature>
<feature type="compositionally biased region" description="Low complexity" evidence="13">
    <location>
        <begin position="420"/>
        <end position="444"/>
    </location>
</feature>
<keyword evidence="9" id="KW-0833">Ubl conjugation pathway</keyword>
<comment type="caution">
    <text evidence="16">The sequence shown here is derived from an EMBL/GenBank/DDBJ whole genome shotgun (WGS) entry which is preliminary data.</text>
</comment>
<evidence type="ECO:0000256" key="2">
    <source>
        <dbReference type="ARBA" id="ARBA00004141"/>
    </source>
</evidence>
<feature type="transmembrane region" description="Helical" evidence="14">
    <location>
        <begin position="480"/>
        <end position="504"/>
    </location>
</feature>
<evidence type="ECO:0000256" key="1">
    <source>
        <dbReference type="ARBA" id="ARBA00000900"/>
    </source>
</evidence>
<name>A0AAN7HTR4_9FUNG</name>
<evidence type="ECO:0000256" key="10">
    <source>
        <dbReference type="ARBA" id="ARBA00022833"/>
    </source>
</evidence>
<keyword evidence="7" id="KW-0479">Metal-binding</keyword>
<dbReference type="GO" id="GO:0005789">
    <property type="term" value="C:endoplasmic reticulum membrane"/>
    <property type="evidence" value="ECO:0007669"/>
    <property type="project" value="TreeGrafter"/>
</dbReference>
<dbReference type="FunFam" id="3.30.40.10:FF:000287">
    <property type="entry name" value="RING finger membrane protein"/>
    <property type="match status" value="1"/>
</dbReference>